<protein>
    <recommendedName>
        <fullName evidence="3">DUF4292 domain-containing protein</fullName>
    </recommendedName>
</protein>
<dbReference type="Proteomes" id="UP001597012">
    <property type="component" value="Unassembled WGS sequence"/>
</dbReference>
<dbReference type="RefSeq" id="WP_379931521.1">
    <property type="nucleotide sequence ID" value="NZ_JBHTHY010000003.1"/>
</dbReference>
<gene>
    <name evidence="1" type="ORF">ACFQZJ_00170</name>
</gene>
<dbReference type="PROSITE" id="PS51257">
    <property type="entry name" value="PROKAR_LIPOPROTEIN"/>
    <property type="match status" value="1"/>
</dbReference>
<dbReference type="EMBL" id="JBHTHY010000003">
    <property type="protein sequence ID" value="MFD0795857.1"/>
    <property type="molecule type" value="Genomic_DNA"/>
</dbReference>
<comment type="caution">
    <text evidence="1">The sequence shown here is derived from an EMBL/GenBank/DDBJ whole genome shotgun (WGS) entry which is preliminary data.</text>
</comment>
<evidence type="ECO:0008006" key="3">
    <source>
        <dbReference type="Google" id="ProtNLM"/>
    </source>
</evidence>
<accession>A0ABW3AXR2</accession>
<keyword evidence="2" id="KW-1185">Reference proteome</keyword>
<organism evidence="1 2">
    <name type="scientific">Maribacter chungangensis</name>
    <dbReference type="NCBI Taxonomy" id="1069117"/>
    <lineage>
        <taxon>Bacteria</taxon>
        <taxon>Pseudomonadati</taxon>
        <taxon>Bacteroidota</taxon>
        <taxon>Flavobacteriia</taxon>
        <taxon>Flavobacteriales</taxon>
        <taxon>Flavobacteriaceae</taxon>
        <taxon>Maribacter</taxon>
    </lineage>
</organism>
<proteinExistence type="predicted"/>
<evidence type="ECO:0000313" key="2">
    <source>
        <dbReference type="Proteomes" id="UP001597012"/>
    </source>
</evidence>
<evidence type="ECO:0000313" key="1">
    <source>
        <dbReference type="EMBL" id="MFD0795857.1"/>
    </source>
</evidence>
<sequence>MRFRTCQFVLLISALTIVGCKRTQDTTNQFITDFLSEHSVQVYKSEMQRTRVNYIPRTKLLVYSFWKKEMFDKNGDLFLHIYAKDTALLPEARKKHGFINLSIKKEDIMVMDSLNFYITKDLSSFGELDSFVTGQYIGSKRTWFAKHRINSISSNDTSIYHNAKLDSIKNMLKIGKKDADSFAAPAYRMTFLNYLLASGSKLVFREENAFNVFWNQDSSQVYITYNIDADFLKYEYSLNFFEGKEDPSALLETVSLTDPSLNLKPGSNKVLAICIKVPEQTKRMAMLRLETDRPKMVFNAKFD</sequence>
<name>A0ABW3AXR2_9FLAO</name>
<reference evidence="2" key="1">
    <citation type="journal article" date="2019" name="Int. J. Syst. Evol. Microbiol.">
        <title>The Global Catalogue of Microorganisms (GCM) 10K type strain sequencing project: providing services to taxonomists for standard genome sequencing and annotation.</title>
        <authorList>
            <consortium name="The Broad Institute Genomics Platform"/>
            <consortium name="The Broad Institute Genome Sequencing Center for Infectious Disease"/>
            <person name="Wu L."/>
            <person name="Ma J."/>
        </authorList>
    </citation>
    <scope>NUCLEOTIDE SEQUENCE [LARGE SCALE GENOMIC DNA]</scope>
    <source>
        <strain evidence="2">CCUG 61948</strain>
    </source>
</reference>